<accession>A0ABV4C871</accession>
<proteinExistence type="predicted"/>
<reference evidence="4 5" key="1">
    <citation type="submission" date="2024-08" db="EMBL/GenBank/DDBJ databases">
        <title>Mycobacterium servetensis sp. nov., a novel rapid-growing mycobacterial species recovered from a human patient in Zaragoza, Spain.</title>
        <authorList>
            <person name="Tristancho-Baro A.I."/>
            <person name="Buenestado-Serrano S."/>
            <person name="Garcia De Viedma D."/>
            <person name="Milagro-Beamonte A."/>
            <person name="Burillo N."/>
            <person name="Sanz S."/>
            <person name="Lopez-Calleja A.I."/>
            <person name="Penas-Utrilla D."/>
            <person name="Guardingo M."/>
            <person name="Garcia M.J."/>
            <person name="Vinuelas-Bayon J."/>
        </authorList>
    </citation>
    <scope>NUCLEOTIDE SEQUENCE [LARGE SCALE GENOMIC DNA]</scope>
    <source>
        <strain evidence="5">HUMS_12744610</strain>
    </source>
</reference>
<feature type="domain" description="Mce/MlaD" evidence="2">
    <location>
        <begin position="37"/>
        <end position="110"/>
    </location>
</feature>
<evidence type="ECO:0000256" key="1">
    <source>
        <dbReference type="SAM" id="Phobius"/>
    </source>
</evidence>
<dbReference type="InterPro" id="IPR003399">
    <property type="entry name" value="Mce/MlaD"/>
</dbReference>
<sequence>MRTTGTAIKLGVLWSVLAVFTVVIIVVFGQLRFDRTTGYSAVFTDASGLRAGQFVRASGVEVGKVSKVALIAGDSRVLVDFAVDRSLPLDRETTASIRYLNLIGERYLELGRGDSGERLAPGATIPIEHTRPALDLDALIGGFRPLFKTLDPEKVNGIAQSVITVFQGQGATINDILDQTASLTAALADRDKAIGEVVTNLNTVLATTVKHQKELDGTVANLELLITGLKNRADPLAAAAAHLSEAAGTLAALLGDDRPALHGTLGYLEDVAQPLIDDQPALDDVLEKLPSAYRVIGRAGGIYGDFYNFYLCDIAIKVNGLQPGGPVRTVKLFGQPTGRCTPQ</sequence>
<dbReference type="NCBIfam" id="TIGR00996">
    <property type="entry name" value="Mtu_fam_mce"/>
    <property type="match status" value="1"/>
</dbReference>
<dbReference type="InterPro" id="IPR024516">
    <property type="entry name" value="Mce_C"/>
</dbReference>
<feature type="domain" description="Mammalian cell entry C-terminal" evidence="3">
    <location>
        <begin position="115"/>
        <end position="313"/>
    </location>
</feature>
<dbReference type="EMBL" id="JBGEDP010000001">
    <property type="protein sequence ID" value="MEY8018087.1"/>
    <property type="molecule type" value="Genomic_DNA"/>
</dbReference>
<organism evidence="4 5">
    <name type="scientific">Mycobacterium servetii</name>
    <dbReference type="NCBI Taxonomy" id="3237418"/>
    <lineage>
        <taxon>Bacteria</taxon>
        <taxon>Bacillati</taxon>
        <taxon>Actinomycetota</taxon>
        <taxon>Actinomycetes</taxon>
        <taxon>Mycobacteriales</taxon>
        <taxon>Mycobacteriaceae</taxon>
        <taxon>Mycobacterium</taxon>
    </lineage>
</organism>
<name>A0ABV4C871_9MYCO</name>
<keyword evidence="1" id="KW-0812">Transmembrane</keyword>
<evidence type="ECO:0000313" key="5">
    <source>
        <dbReference type="Proteomes" id="UP001564760"/>
    </source>
</evidence>
<dbReference type="Proteomes" id="UP001564760">
    <property type="component" value="Unassembled WGS sequence"/>
</dbReference>
<protein>
    <submittedName>
        <fullName evidence="4">MCE family protein</fullName>
    </submittedName>
</protein>
<feature type="transmembrane region" description="Helical" evidence="1">
    <location>
        <begin position="12"/>
        <end position="31"/>
    </location>
</feature>
<evidence type="ECO:0000259" key="3">
    <source>
        <dbReference type="Pfam" id="PF11887"/>
    </source>
</evidence>
<dbReference type="PANTHER" id="PTHR33371:SF17">
    <property type="entry name" value="MCE-FAMILY PROTEIN MCE1B"/>
    <property type="match status" value="1"/>
</dbReference>
<dbReference type="InterPro" id="IPR005693">
    <property type="entry name" value="Mce"/>
</dbReference>
<dbReference type="PANTHER" id="PTHR33371">
    <property type="entry name" value="INTERMEMBRANE PHOSPHOLIPID TRANSPORT SYSTEM BINDING PROTEIN MLAD-RELATED"/>
    <property type="match status" value="1"/>
</dbReference>
<evidence type="ECO:0000313" key="4">
    <source>
        <dbReference type="EMBL" id="MEY8018087.1"/>
    </source>
</evidence>
<keyword evidence="5" id="KW-1185">Reference proteome</keyword>
<comment type="caution">
    <text evidence="4">The sequence shown here is derived from an EMBL/GenBank/DDBJ whole genome shotgun (WGS) entry which is preliminary data.</text>
</comment>
<dbReference type="Pfam" id="PF02470">
    <property type="entry name" value="MlaD"/>
    <property type="match status" value="1"/>
</dbReference>
<keyword evidence="1" id="KW-1133">Transmembrane helix</keyword>
<dbReference type="InterPro" id="IPR052336">
    <property type="entry name" value="MlaD_Phospholipid_Transporter"/>
</dbReference>
<dbReference type="RefSeq" id="WP_369740719.1">
    <property type="nucleotide sequence ID" value="NZ_JBGEDP010000001.1"/>
</dbReference>
<gene>
    <name evidence="4" type="ORF">AB8998_25540</name>
</gene>
<keyword evidence="1" id="KW-0472">Membrane</keyword>
<evidence type="ECO:0000259" key="2">
    <source>
        <dbReference type="Pfam" id="PF02470"/>
    </source>
</evidence>
<dbReference type="Pfam" id="PF11887">
    <property type="entry name" value="Mce4_CUP1"/>
    <property type="match status" value="1"/>
</dbReference>